<keyword evidence="2 9" id="KW-0812">Transmembrane</keyword>
<protein>
    <recommendedName>
        <fullName evidence="9">Mitochondrial fission factor</fullName>
    </recommendedName>
</protein>
<dbReference type="GO" id="GO:0005777">
    <property type="term" value="C:peroxisome"/>
    <property type="evidence" value="ECO:0007669"/>
    <property type="project" value="UniProtKB-SubCell"/>
</dbReference>
<dbReference type="PANTHER" id="PTHR16501">
    <property type="entry name" value="TRANSPORT AND GOLGI ORGANIZATION PROTEIN 11"/>
    <property type="match status" value="1"/>
</dbReference>
<organism evidence="12 13">
    <name type="scientific">Steinernema hermaphroditum</name>
    <dbReference type="NCBI Taxonomy" id="289476"/>
    <lineage>
        <taxon>Eukaryota</taxon>
        <taxon>Metazoa</taxon>
        <taxon>Ecdysozoa</taxon>
        <taxon>Nematoda</taxon>
        <taxon>Chromadorea</taxon>
        <taxon>Rhabditida</taxon>
        <taxon>Tylenchina</taxon>
        <taxon>Panagrolaimomorpha</taxon>
        <taxon>Strongyloidoidea</taxon>
        <taxon>Steinernematidae</taxon>
        <taxon>Steinernema</taxon>
    </lineage>
</organism>
<dbReference type="GO" id="GO:0090141">
    <property type="term" value="P:positive regulation of mitochondrial fission"/>
    <property type="evidence" value="ECO:0007669"/>
    <property type="project" value="UniProtKB-UniRule"/>
</dbReference>
<feature type="transmembrane region" description="Helical" evidence="9">
    <location>
        <begin position="112"/>
        <end position="129"/>
    </location>
</feature>
<name>A0AA39IEG0_9BILA</name>
<evidence type="ECO:0000256" key="8">
    <source>
        <dbReference type="ARBA" id="ARBA00023140"/>
    </source>
</evidence>
<evidence type="ECO:0000313" key="12">
    <source>
        <dbReference type="EMBL" id="KAK0422873.1"/>
    </source>
</evidence>
<evidence type="ECO:0000256" key="4">
    <source>
        <dbReference type="ARBA" id="ARBA00022989"/>
    </source>
</evidence>
<dbReference type="Pfam" id="PF05644">
    <property type="entry name" value="Miff"/>
    <property type="match status" value="1"/>
</dbReference>
<keyword evidence="13" id="KW-1185">Reference proteome</keyword>
<evidence type="ECO:0000256" key="1">
    <source>
        <dbReference type="ARBA" id="ARBA00009806"/>
    </source>
</evidence>
<keyword evidence="4 9" id="KW-1133">Transmembrane helix</keyword>
<comment type="subcellular location">
    <subcellularLocation>
        <location evidence="9">Mitochondrion outer membrane</location>
        <topology evidence="9">Single-pass type IV membrane protein</topology>
    </subcellularLocation>
    <subcellularLocation>
        <location evidence="9">Peroxisome</location>
    </subcellularLocation>
</comment>
<dbReference type="AlphaFoldDB" id="A0AA39IEG0"/>
<keyword evidence="5" id="KW-0175">Coiled coil</keyword>
<dbReference type="InterPro" id="IPR039433">
    <property type="entry name" value="Mff-like_dom"/>
</dbReference>
<keyword evidence="3 9" id="KW-1000">Mitochondrion outer membrane</keyword>
<dbReference type="EMBL" id="JAUCMV010000001">
    <property type="protein sequence ID" value="KAK0422873.1"/>
    <property type="molecule type" value="Genomic_DNA"/>
</dbReference>
<feature type="region of interest" description="Disordered" evidence="10">
    <location>
        <begin position="1"/>
        <end position="24"/>
    </location>
</feature>
<evidence type="ECO:0000256" key="9">
    <source>
        <dbReference type="RuleBase" id="RU368040"/>
    </source>
</evidence>
<evidence type="ECO:0000256" key="3">
    <source>
        <dbReference type="ARBA" id="ARBA00022787"/>
    </source>
</evidence>
<dbReference type="GO" id="GO:0000266">
    <property type="term" value="P:mitochondrial fission"/>
    <property type="evidence" value="ECO:0007669"/>
    <property type="project" value="UniProtKB-UniRule"/>
</dbReference>
<dbReference type="InterPro" id="IPR008518">
    <property type="entry name" value="Mff/Tango-11"/>
</dbReference>
<dbReference type="GO" id="GO:0090314">
    <property type="term" value="P:positive regulation of protein targeting to membrane"/>
    <property type="evidence" value="ECO:0007669"/>
    <property type="project" value="UniProtKB-UniRule"/>
</dbReference>
<comment type="similarity">
    <text evidence="1 9">Belongs to the Tango11 family.</text>
</comment>
<evidence type="ECO:0000256" key="5">
    <source>
        <dbReference type="ARBA" id="ARBA00023054"/>
    </source>
</evidence>
<evidence type="ECO:0000259" key="11">
    <source>
        <dbReference type="Pfam" id="PF05644"/>
    </source>
</evidence>
<comment type="function">
    <text evidence="9">Plays a role in mitochondrial and peroxisomal fission. Promotes the recruitment and association of the fission mediator dynamin-related protein 1 (DNM1L) to the mitochondrial surface.</text>
</comment>
<evidence type="ECO:0000256" key="6">
    <source>
        <dbReference type="ARBA" id="ARBA00023128"/>
    </source>
</evidence>
<feature type="domain" description="Mff-like" evidence="11">
    <location>
        <begin position="1"/>
        <end position="104"/>
    </location>
</feature>
<gene>
    <name evidence="12" type="ORF">QR680_007839</name>
</gene>
<reference evidence="12" key="1">
    <citation type="submission" date="2023-06" db="EMBL/GenBank/DDBJ databases">
        <title>Genomic analysis of the entomopathogenic nematode Steinernema hermaphroditum.</title>
        <authorList>
            <person name="Schwarz E.M."/>
            <person name="Heppert J.K."/>
            <person name="Baniya A."/>
            <person name="Schwartz H.T."/>
            <person name="Tan C.-H."/>
            <person name="Antoshechkin I."/>
            <person name="Sternberg P.W."/>
            <person name="Goodrich-Blair H."/>
            <person name="Dillman A.R."/>
        </authorList>
    </citation>
    <scope>NUCLEOTIDE SEQUENCE</scope>
    <source>
        <strain evidence="12">PS9179</strain>
        <tissue evidence="12">Whole animal</tissue>
    </source>
</reference>
<dbReference type="PANTHER" id="PTHR16501:SF6">
    <property type="entry name" value="TRANSPORT AND GOLGI ORGANIZATION PROTEIN 11"/>
    <property type="match status" value="1"/>
</dbReference>
<evidence type="ECO:0000256" key="7">
    <source>
        <dbReference type="ARBA" id="ARBA00023136"/>
    </source>
</evidence>
<keyword evidence="6 9" id="KW-0496">Mitochondrion</keyword>
<accession>A0AA39IEG0</accession>
<evidence type="ECO:0000256" key="10">
    <source>
        <dbReference type="SAM" id="MobiDB-lite"/>
    </source>
</evidence>
<keyword evidence="8 9" id="KW-0576">Peroxisome</keyword>
<evidence type="ECO:0000313" key="13">
    <source>
        <dbReference type="Proteomes" id="UP001175271"/>
    </source>
</evidence>
<comment type="caution">
    <text evidence="12">The sequence shown here is derived from an EMBL/GenBank/DDBJ whole genome shotgun (WGS) entry which is preliminary data.</text>
</comment>
<dbReference type="GO" id="GO:0005741">
    <property type="term" value="C:mitochondrial outer membrane"/>
    <property type="evidence" value="ECO:0007669"/>
    <property type="project" value="UniProtKB-SubCell"/>
</dbReference>
<sequence>MHVPEHIFIPGDSRNNGGFSSPGKMDGGNAVTVEEMMKVPEKILVAGGDAHLGLEGQPQDVLLNHMSDGINLDSLAEPPSHLTLNHYPEVVRYIDVQLEDENERRKNREYRFVFTMLLAVGGFVGTLIFRKRFN</sequence>
<evidence type="ECO:0000256" key="2">
    <source>
        <dbReference type="ARBA" id="ARBA00022692"/>
    </source>
</evidence>
<keyword evidence="7 9" id="KW-0472">Membrane</keyword>
<proteinExistence type="inferred from homology"/>
<dbReference type="Proteomes" id="UP001175271">
    <property type="component" value="Unassembled WGS sequence"/>
</dbReference>